<evidence type="ECO:0000313" key="2">
    <source>
        <dbReference type="Proteomes" id="UP000438429"/>
    </source>
</evidence>
<reference evidence="1 2" key="1">
    <citation type="submission" date="2019-06" db="EMBL/GenBank/DDBJ databases">
        <title>Draft genomes of female and male turbot (Scophthalmus maximus).</title>
        <authorList>
            <person name="Xu H."/>
            <person name="Xu X.-W."/>
            <person name="Shao C."/>
            <person name="Chen S."/>
        </authorList>
    </citation>
    <scope>NUCLEOTIDE SEQUENCE [LARGE SCALE GENOMIC DNA]</scope>
    <source>
        <strain evidence="1">Ysfricsl-2016a</strain>
        <tissue evidence="1">Blood</tissue>
    </source>
</reference>
<comment type="caution">
    <text evidence="1">The sequence shown here is derived from an EMBL/GenBank/DDBJ whole genome shotgun (WGS) entry which is preliminary data.</text>
</comment>
<dbReference type="Proteomes" id="UP000438429">
    <property type="component" value="Unassembled WGS sequence"/>
</dbReference>
<proteinExistence type="predicted"/>
<accession>A0A6A4SZW9</accession>
<gene>
    <name evidence="1" type="ORF">F2P81_007502</name>
</gene>
<dbReference type="EMBL" id="VEVO01000007">
    <property type="protein sequence ID" value="KAF0039267.1"/>
    <property type="molecule type" value="Genomic_DNA"/>
</dbReference>
<dbReference type="AlphaFoldDB" id="A0A6A4SZW9"/>
<organism evidence="1 2">
    <name type="scientific">Scophthalmus maximus</name>
    <name type="common">Turbot</name>
    <name type="synonym">Psetta maxima</name>
    <dbReference type="NCBI Taxonomy" id="52904"/>
    <lineage>
        <taxon>Eukaryota</taxon>
        <taxon>Metazoa</taxon>
        <taxon>Chordata</taxon>
        <taxon>Craniata</taxon>
        <taxon>Vertebrata</taxon>
        <taxon>Euteleostomi</taxon>
        <taxon>Actinopterygii</taxon>
        <taxon>Neopterygii</taxon>
        <taxon>Teleostei</taxon>
        <taxon>Neoteleostei</taxon>
        <taxon>Acanthomorphata</taxon>
        <taxon>Carangaria</taxon>
        <taxon>Pleuronectiformes</taxon>
        <taxon>Pleuronectoidei</taxon>
        <taxon>Scophthalmidae</taxon>
        <taxon>Scophthalmus</taxon>
    </lineage>
</organism>
<sequence length="67" mass="7221">MLLLLLAERGRQRKQVRNSGFTSGSPSKSEDVGMAWRAAWLRVAAANVKSIISTLRYSSPSAGSPVC</sequence>
<protein>
    <submittedName>
        <fullName evidence="1">Uncharacterized protein</fullName>
    </submittedName>
</protein>
<name>A0A6A4SZW9_SCOMX</name>
<evidence type="ECO:0000313" key="1">
    <source>
        <dbReference type="EMBL" id="KAF0039267.1"/>
    </source>
</evidence>